<comment type="caution">
    <text evidence="2">The sequence shown here is derived from an EMBL/GenBank/DDBJ whole genome shotgun (WGS) entry which is preliminary data.</text>
</comment>
<dbReference type="PROSITE" id="PS00409">
    <property type="entry name" value="PROKAR_NTER_METHYL"/>
    <property type="match status" value="1"/>
</dbReference>
<dbReference type="AlphaFoldDB" id="A0AA43XLE1"/>
<dbReference type="Proteomes" id="UP000449710">
    <property type="component" value="Unassembled WGS sequence"/>
</dbReference>
<accession>A0AA43XLE1</accession>
<feature type="transmembrane region" description="Helical" evidence="1">
    <location>
        <begin position="12"/>
        <end position="32"/>
    </location>
</feature>
<keyword evidence="3" id="KW-1185">Reference proteome</keyword>
<gene>
    <name evidence="2" type="ORF">ISALK_09785</name>
</gene>
<proteinExistence type="predicted"/>
<evidence type="ECO:0000313" key="2">
    <source>
        <dbReference type="EMBL" id="NBG88792.1"/>
    </source>
</evidence>
<keyword evidence="1" id="KW-0812">Transmembrane</keyword>
<dbReference type="NCBIfam" id="TIGR02532">
    <property type="entry name" value="IV_pilin_GFxxxE"/>
    <property type="match status" value="1"/>
</dbReference>
<reference evidence="2 3" key="1">
    <citation type="submission" date="2019-04" db="EMBL/GenBank/DDBJ databases">
        <title>Isachenkonia alkalipeptolytica gen. nov. sp. nov. a new anaerobic, alkiliphilic organothrophic bacterium capable to reduce synthesized ferrihydrite isolated from a soda lake.</title>
        <authorList>
            <person name="Toshchakov S.V."/>
            <person name="Zavarzina D.G."/>
            <person name="Zhilina T.N."/>
            <person name="Kostrikina N.A."/>
            <person name="Kublanov I.V."/>
        </authorList>
    </citation>
    <scope>NUCLEOTIDE SEQUENCE [LARGE SCALE GENOMIC DNA]</scope>
    <source>
        <strain evidence="2 3">Z-1701</strain>
    </source>
</reference>
<organism evidence="2 3">
    <name type="scientific">Isachenkonia alkalipeptolytica</name>
    <dbReference type="NCBI Taxonomy" id="2565777"/>
    <lineage>
        <taxon>Bacteria</taxon>
        <taxon>Bacillati</taxon>
        <taxon>Bacillota</taxon>
        <taxon>Clostridia</taxon>
        <taxon>Eubacteriales</taxon>
        <taxon>Clostridiaceae</taxon>
        <taxon>Isachenkonia</taxon>
    </lineage>
</organism>
<dbReference type="InterPro" id="IPR012902">
    <property type="entry name" value="N_methyl_site"/>
</dbReference>
<evidence type="ECO:0000256" key="1">
    <source>
        <dbReference type="SAM" id="Phobius"/>
    </source>
</evidence>
<keyword evidence="1" id="KW-1133">Transmembrane helix</keyword>
<keyword evidence="1" id="KW-0472">Membrane</keyword>
<protein>
    <submittedName>
        <fullName evidence="2">Type II secretion system protein</fullName>
    </submittedName>
</protein>
<evidence type="ECO:0000313" key="3">
    <source>
        <dbReference type="Proteomes" id="UP000449710"/>
    </source>
</evidence>
<sequence length="113" mass="12865">MEMKNSKGFTLLEVLIALGIMSIAMVFLINGIHNIDTLFNENQRTVEMGKVLQSNIEMILSQKEELAAHTYHYDDYLVEVFLEPFRNSDLISVTVVIESPTEDRLSAVVLYDP</sequence>
<dbReference type="EMBL" id="SUMG01000011">
    <property type="protein sequence ID" value="NBG88792.1"/>
    <property type="molecule type" value="Genomic_DNA"/>
</dbReference>
<name>A0AA43XLE1_9CLOT</name>
<dbReference type="Pfam" id="PF07963">
    <property type="entry name" value="N_methyl"/>
    <property type="match status" value="1"/>
</dbReference>